<dbReference type="EMBL" id="FUZT01000004">
    <property type="protein sequence ID" value="SKC65979.1"/>
    <property type="molecule type" value="Genomic_DNA"/>
</dbReference>
<organism evidence="2 3">
    <name type="scientific">Maledivibacter halophilus</name>
    <dbReference type="NCBI Taxonomy" id="36842"/>
    <lineage>
        <taxon>Bacteria</taxon>
        <taxon>Bacillati</taxon>
        <taxon>Bacillota</taxon>
        <taxon>Clostridia</taxon>
        <taxon>Peptostreptococcales</taxon>
        <taxon>Caminicellaceae</taxon>
        <taxon>Maledivibacter</taxon>
    </lineage>
</organism>
<proteinExistence type="predicted"/>
<dbReference type="Proteomes" id="UP000190285">
    <property type="component" value="Unassembled WGS sequence"/>
</dbReference>
<evidence type="ECO:0000313" key="2">
    <source>
        <dbReference type="EMBL" id="SKC65979.1"/>
    </source>
</evidence>
<keyword evidence="1" id="KW-1133">Transmembrane helix</keyword>
<sequence>MKRKQRLFIASLIICFWMIFIQSYTAETPTRHSLGFPVKFISYIGKNPPQNSIELFFLRNIKHISFAFGNYIISTIIIYLALKLLLFIIYKIGIIKRANY</sequence>
<dbReference type="STRING" id="36842.SAMN02194393_02059"/>
<evidence type="ECO:0000256" key="1">
    <source>
        <dbReference type="SAM" id="Phobius"/>
    </source>
</evidence>
<evidence type="ECO:0000313" key="3">
    <source>
        <dbReference type="Proteomes" id="UP000190285"/>
    </source>
</evidence>
<accession>A0A1T5KRD3</accession>
<feature type="transmembrane region" description="Helical" evidence="1">
    <location>
        <begin position="68"/>
        <end position="90"/>
    </location>
</feature>
<name>A0A1T5KRD3_9FIRM</name>
<reference evidence="2 3" key="1">
    <citation type="submission" date="2017-02" db="EMBL/GenBank/DDBJ databases">
        <authorList>
            <person name="Peterson S.W."/>
        </authorList>
    </citation>
    <scope>NUCLEOTIDE SEQUENCE [LARGE SCALE GENOMIC DNA]</scope>
    <source>
        <strain evidence="2 3">M1</strain>
    </source>
</reference>
<keyword evidence="1" id="KW-0812">Transmembrane</keyword>
<dbReference type="AlphaFoldDB" id="A0A1T5KRD3"/>
<keyword evidence="3" id="KW-1185">Reference proteome</keyword>
<keyword evidence="1" id="KW-0472">Membrane</keyword>
<feature type="transmembrane region" description="Helical" evidence="1">
    <location>
        <begin position="7"/>
        <end position="26"/>
    </location>
</feature>
<protein>
    <submittedName>
        <fullName evidence="2">Uncharacterized protein</fullName>
    </submittedName>
</protein>
<gene>
    <name evidence="2" type="ORF">SAMN02194393_02059</name>
</gene>